<dbReference type="EMBL" id="AP002863">
    <property type="protein sequence ID" value="BAD44894.1"/>
    <property type="molecule type" value="Genomic_DNA"/>
</dbReference>
<dbReference type="Proteomes" id="UP000817658">
    <property type="component" value="Chromosome 1"/>
</dbReference>
<evidence type="ECO:0000313" key="3">
    <source>
        <dbReference type="Proteomes" id="UP000000763"/>
    </source>
</evidence>
<dbReference type="Proteomes" id="UP000000763">
    <property type="component" value="Chromosome 1"/>
</dbReference>
<organism evidence="2">
    <name type="scientific">Oryza sativa subsp. japonica</name>
    <name type="common">Rice</name>
    <dbReference type="NCBI Taxonomy" id="39947"/>
    <lineage>
        <taxon>Eukaryota</taxon>
        <taxon>Viridiplantae</taxon>
        <taxon>Streptophyta</taxon>
        <taxon>Embryophyta</taxon>
        <taxon>Tracheophyta</taxon>
        <taxon>Spermatophyta</taxon>
        <taxon>Magnoliopsida</taxon>
        <taxon>Liliopsida</taxon>
        <taxon>Poales</taxon>
        <taxon>Poaceae</taxon>
        <taxon>BOP clade</taxon>
        <taxon>Oryzoideae</taxon>
        <taxon>Oryzeae</taxon>
        <taxon>Oryzinae</taxon>
        <taxon>Oryza</taxon>
        <taxon>Oryza sativa</taxon>
    </lineage>
</organism>
<gene>
    <name evidence="2" type="ORF">P0005A05.39</name>
    <name evidence="1" type="ORF">P0482C06.17</name>
</gene>
<reference evidence="3" key="3">
    <citation type="journal article" date="2008" name="Nucleic Acids Res.">
        <title>The rice annotation project database (RAP-DB): 2008 update.</title>
        <authorList>
            <consortium name="The rice annotation project (RAP)"/>
        </authorList>
    </citation>
    <scope>GENOME REANNOTATION</scope>
    <source>
        <strain evidence="3">cv. Nipponbare</strain>
    </source>
</reference>
<reference evidence="2" key="1">
    <citation type="journal article" date="2002" name="Nature">
        <title>The genome sequence and structure of rice chromosome 1.</title>
        <authorList>
            <person name="Sasaki T."/>
            <person name="Matsumoto T."/>
            <person name="Yamamoto K."/>
            <person name="Sakata K."/>
            <person name="Baba T."/>
            <person name="Katayose Y."/>
            <person name="Wu J."/>
            <person name="Niimura Y."/>
            <person name="Cheng Z."/>
            <person name="Nagamura Y."/>
            <person name="Antonio B.A."/>
            <person name="Kanamori H."/>
            <person name="Hosokawa S."/>
            <person name="Masukawa M."/>
            <person name="Arikawa K."/>
            <person name="Chiden Y."/>
            <person name="Hayashi M."/>
            <person name="Okamoto M."/>
            <person name="Ando T."/>
            <person name="Aoki H."/>
            <person name="Arita K."/>
            <person name="Hamada M."/>
            <person name="Harada C."/>
            <person name="Hijishita S."/>
            <person name="Honda M."/>
            <person name="Ichikawa Y."/>
            <person name="Idonuma A."/>
            <person name="Iijima M."/>
            <person name="Ikeda M."/>
            <person name="Ikeno M."/>
            <person name="Itoh S."/>
            <person name="Itoh T."/>
            <person name="Itoh Y."/>
            <person name="Itoh Y."/>
            <person name="Iwabuchi A."/>
            <person name="Kamiya K."/>
            <person name="Karasawa W."/>
            <person name="Katagiri S."/>
            <person name="Kikuta A."/>
            <person name="Kobayashi N."/>
            <person name="Kono I."/>
            <person name="Machita K."/>
            <person name="Maehara T."/>
            <person name="Mizuno H."/>
            <person name="Mizubayashi T."/>
            <person name="Mukai Y."/>
            <person name="Nagasaki H."/>
            <person name="Nakashima M."/>
            <person name="Nakama Y."/>
            <person name="Nakamichi Y."/>
            <person name="Nakamura M."/>
            <person name="Namiki N."/>
            <person name="Negishi M."/>
            <person name="Ohta I."/>
            <person name="Ono N."/>
            <person name="Saji S."/>
            <person name="Sakai K."/>
            <person name="Shibata M."/>
            <person name="Shimokawa T."/>
            <person name="Shomura A."/>
            <person name="Song J."/>
            <person name="Takazaki Y."/>
            <person name="Terasawa K."/>
            <person name="Tsuji K."/>
            <person name="Waki K."/>
            <person name="Yamagata H."/>
            <person name="Yamane H."/>
            <person name="Yoshiki S."/>
            <person name="Yoshihara R."/>
            <person name="Yukawa K."/>
            <person name="Zhong H."/>
            <person name="Iwama H."/>
            <person name="Endo T."/>
            <person name="Ito H."/>
            <person name="Hahn J.H."/>
            <person name="Kim H.I."/>
            <person name="Eun M.Y."/>
            <person name="Yano M."/>
            <person name="Jiang J."/>
            <person name="Gojobori T."/>
        </authorList>
    </citation>
    <scope>NUCLEOTIDE SEQUENCE</scope>
</reference>
<proteinExistence type="predicted"/>
<reference evidence="3" key="2">
    <citation type="journal article" date="2005" name="Nature">
        <title>The map-based sequence of the rice genome.</title>
        <authorList>
            <consortium name="International rice genome sequencing project (IRGSP)"/>
            <person name="Matsumoto T."/>
            <person name="Wu J."/>
            <person name="Kanamori H."/>
            <person name="Katayose Y."/>
            <person name="Fujisawa M."/>
            <person name="Namiki N."/>
            <person name="Mizuno H."/>
            <person name="Yamamoto K."/>
            <person name="Antonio B.A."/>
            <person name="Baba T."/>
            <person name="Sakata K."/>
            <person name="Nagamura Y."/>
            <person name="Aoki H."/>
            <person name="Arikawa K."/>
            <person name="Arita K."/>
            <person name="Bito T."/>
            <person name="Chiden Y."/>
            <person name="Fujitsuka N."/>
            <person name="Fukunaka R."/>
            <person name="Hamada M."/>
            <person name="Harada C."/>
            <person name="Hayashi A."/>
            <person name="Hijishita S."/>
            <person name="Honda M."/>
            <person name="Hosokawa S."/>
            <person name="Ichikawa Y."/>
            <person name="Idonuma A."/>
            <person name="Iijima M."/>
            <person name="Ikeda M."/>
            <person name="Ikeno M."/>
            <person name="Ito K."/>
            <person name="Ito S."/>
            <person name="Ito T."/>
            <person name="Ito Y."/>
            <person name="Ito Y."/>
            <person name="Iwabuchi A."/>
            <person name="Kamiya K."/>
            <person name="Karasawa W."/>
            <person name="Kurita K."/>
            <person name="Katagiri S."/>
            <person name="Kikuta A."/>
            <person name="Kobayashi H."/>
            <person name="Kobayashi N."/>
            <person name="Machita K."/>
            <person name="Maehara T."/>
            <person name="Masukawa M."/>
            <person name="Mizubayashi T."/>
            <person name="Mukai Y."/>
            <person name="Nagasaki H."/>
            <person name="Nagata Y."/>
            <person name="Naito S."/>
            <person name="Nakashima M."/>
            <person name="Nakama Y."/>
            <person name="Nakamichi Y."/>
            <person name="Nakamura M."/>
            <person name="Meguro A."/>
            <person name="Negishi M."/>
            <person name="Ohta I."/>
            <person name="Ohta T."/>
            <person name="Okamoto M."/>
            <person name="Ono N."/>
            <person name="Saji S."/>
            <person name="Sakaguchi M."/>
            <person name="Sakai K."/>
            <person name="Shibata M."/>
            <person name="Shimokawa T."/>
            <person name="Song J."/>
            <person name="Takazaki Y."/>
            <person name="Terasawa K."/>
            <person name="Tsugane M."/>
            <person name="Tsuji K."/>
            <person name="Ueda S."/>
            <person name="Waki K."/>
            <person name="Yamagata H."/>
            <person name="Yamamoto M."/>
            <person name="Yamamoto S."/>
            <person name="Yamane H."/>
            <person name="Yoshiki S."/>
            <person name="Yoshihara R."/>
            <person name="Yukawa K."/>
            <person name="Zhong H."/>
            <person name="Yano M."/>
            <person name="Yuan Q."/>
            <person name="Ouyang S."/>
            <person name="Liu J."/>
            <person name="Jones K.M."/>
            <person name="Gansberger K."/>
            <person name="Moffat K."/>
            <person name="Hill J."/>
            <person name="Bera J."/>
            <person name="Fadrosh D."/>
            <person name="Jin S."/>
            <person name="Johri S."/>
            <person name="Kim M."/>
            <person name="Overton L."/>
            <person name="Reardon M."/>
            <person name="Tsitrin T."/>
            <person name="Vuong H."/>
            <person name="Weaver B."/>
            <person name="Ciecko A."/>
            <person name="Tallon L."/>
            <person name="Jackson J."/>
            <person name="Pai G."/>
            <person name="Aken S.V."/>
            <person name="Utterback T."/>
            <person name="Reidmuller S."/>
            <person name="Feldblyum T."/>
            <person name="Hsiao J."/>
            <person name="Zismann V."/>
            <person name="Iobst S."/>
            <person name="de Vazeille A.R."/>
            <person name="Buell C.R."/>
            <person name="Ying K."/>
            <person name="Li Y."/>
            <person name="Lu T."/>
            <person name="Huang Y."/>
            <person name="Zhao Q."/>
            <person name="Feng Q."/>
            <person name="Zhang L."/>
            <person name="Zhu J."/>
            <person name="Weng Q."/>
            <person name="Mu J."/>
            <person name="Lu Y."/>
            <person name="Fan D."/>
            <person name="Liu Y."/>
            <person name="Guan J."/>
            <person name="Zhang Y."/>
            <person name="Yu S."/>
            <person name="Liu X."/>
            <person name="Zhang Y."/>
            <person name="Hong G."/>
            <person name="Han B."/>
            <person name="Choisne N."/>
            <person name="Demange N."/>
            <person name="Orjeda G."/>
            <person name="Samain S."/>
            <person name="Cattolico L."/>
            <person name="Pelletier E."/>
            <person name="Couloux A."/>
            <person name="Segurens B."/>
            <person name="Wincker P."/>
            <person name="D'Hont A."/>
            <person name="Scarpelli C."/>
            <person name="Weissenbach J."/>
            <person name="Salanoubat M."/>
            <person name="Quetier F."/>
            <person name="Yu Y."/>
            <person name="Kim H.R."/>
            <person name="Rambo T."/>
            <person name="Currie J."/>
            <person name="Collura K."/>
            <person name="Luo M."/>
            <person name="Yang T."/>
            <person name="Ammiraju J.S.S."/>
            <person name="Engler F."/>
            <person name="Soderlund C."/>
            <person name="Wing R.A."/>
            <person name="Palmer L.E."/>
            <person name="de la Bastide M."/>
            <person name="Spiegel L."/>
            <person name="Nascimento L."/>
            <person name="Zutavern T."/>
            <person name="O'Shaughnessy A."/>
            <person name="Dike S."/>
            <person name="Dedhia N."/>
            <person name="Preston R."/>
            <person name="Balija V."/>
            <person name="McCombie W.R."/>
            <person name="Chow T."/>
            <person name="Chen H."/>
            <person name="Chung M."/>
            <person name="Chen C."/>
            <person name="Shaw J."/>
            <person name="Wu H."/>
            <person name="Hsiao K."/>
            <person name="Chao Y."/>
            <person name="Chu M."/>
            <person name="Cheng C."/>
            <person name="Hour A."/>
            <person name="Lee P."/>
            <person name="Lin S."/>
            <person name="Lin Y."/>
            <person name="Liou J."/>
            <person name="Liu S."/>
            <person name="Hsing Y."/>
            <person name="Raghuvanshi S."/>
            <person name="Mohanty A."/>
            <person name="Bharti A.K."/>
            <person name="Gaur A."/>
            <person name="Gupta V."/>
            <person name="Kumar D."/>
            <person name="Ravi V."/>
            <person name="Vij S."/>
            <person name="Kapur A."/>
            <person name="Khurana P."/>
            <person name="Khurana P."/>
            <person name="Khurana J.P."/>
            <person name="Tyagi A.K."/>
            <person name="Gaikwad K."/>
            <person name="Singh A."/>
            <person name="Dalal V."/>
            <person name="Srivastava S."/>
            <person name="Dixit A."/>
            <person name="Pal A.K."/>
            <person name="Ghazi I.A."/>
            <person name="Yadav M."/>
            <person name="Pandit A."/>
            <person name="Bhargava A."/>
            <person name="Sureshbabu K."/>
            <person name="Batra K."/>
            <person name="Sharma T.R."/>
            <person name="Mohapatra T."/>
            <person name="Singh N.K."/>
            <person name="Messing J."/>
            <person name="Nelson A.B."/>
            <person name="Fuks G."/>
            <person name="Kavchok S."/>
            <person name="Keizer G."/>
            <person name="Linton E."/>
            <person name="Llaca V."/>
            <person name="Song R."/>
            <person name="Tanyolac B."/>
            <person name="Young S."/>
            <person name="Ho-Il K."/>
            <person name="Hahn J.H."/>
            <person name="Sangsakoo G."/>
            <person name="Vanavichit A."/>
            <person name="de Mattos Luiz.A.T."/>
            <person name="Zimmer P.D."/>
            <person name="Malone G."/>
            <person name="Dellagostin O."/>
            <person name="de Oliveira A.C."/>
            <person name="Bevan M."/>
            <person name="Bancroft I."/>
            <person name="Minx P."/>
            <person name="Cordum H."/>
            <person name="Wilson R."/>
            <person name="Cheng Z."/>
            <person name="Jin W."/>
            <person name="Jiang J."/>
            <person name="Leong S.A."/>
            <person name="Iwama H."/>
            <person name="Gojobori T."/>
            <person name="Itoh T."/>
            <person name="Niimura Y."/>
            <person name="Fujii Y."/>
            <person name="Habara T."/>
            <person name="Sakai H."/>
            <person name="Sato Y."/>
            <person name="Wilson G."/>
            <person name="Kumar K."/>
            <person name="McCouch S."/>
            <person name="Juretic N."/>
            <person name="Hoen D."/>
            <person name="Wright S."/>
            <person name="Bruskiewich R."/>
            <person name="Bureau T."/>
            <person name="Miyao A."/>
            <person name="Hirochika H."/>
            <person name="Nishikawa T."/>
            <person name="Kadowaki K."/>
            <person name="Sugiura M."/>
            <person name="Burr B."/>
            <person name="Sasaki T."/>
        </authorList>
    </citation>
    <scope>NUCLEOTIDE SEQUENCE [LARGE SCALE GENOMIC DNA]</scope>
    <source>
        <strain evidence="3">cv. Nipponbare</strain>
    </source>
</reference>
<accession>Q657X3</accession>
<sequence>MLSSSSPAGGALVLPLGLAESAGEEGRCVLSARHVLLSPRQSGRCSWRFRRSSARLPWSHSRTVAIPASVVEMTKSSQPILIMNPRISQLVASNKESTTIHKAEVVACLAGARAANALGMGHVVFETDSIILKQAMDADDHRLAATALGCKCPRNTVEQWDMMPPGMEDLVASDFAESLNNVLSYLSKGDLWNEQSYMS</sequence>
<evidence type="ECO:0000313" key="1">
    <source>
        <dbReference type="EMBL" id="BAD44855.1"/>
    </source>
</evidence>
<protein>
    <submittedName>
        <fullName evidence="2">Uncharacterized protein</fullName>
    </submittedName>
</protein>
<dbReference type="AlphaFoldDB" id="Q657X3"/>
<dbReference type="EMBL" id="AP002845">
    <property type="protein sequence ID" value="BAD44855.1"/>
    <property type="molecule type" value="Genomic_DNA"/>
</dbReference>
<evidence type="ECO:0000313" key="2">
    <source>
        <dbReference type="EMBL" id="BAD44894.1"/>
    </source>
</evidence>
<name>Q657X3_ORYSJ</name>